<evidence type="ECO:0000313" key="2">
    <source>
        <dbReference type="Proteomes" id="UP000026915"/>
    </source>
</evidence>
<accession>A0A061E9G9</accession>
<dbReference type="HOGENOM" id="CLU_2282574_0_0_1"/>
<keyword evidence="2" id="KW-1185">Reference proteome</keyword>
<name>A0A061E9G9_THECC</name>
<dbReference type="EMBL" id="CM001880">
    <property type="protein sequence ID" value="EOY01022.1"/>
    <property type="molecule type" value="Genomic_DNA"/>
</dbReference>
<organism evidence="1 2">
    <name type="scientific">Theobroma cacao</name>
    <name type="common">Cacao</name>
    <name type="synonym">Cocoa</name>
    <dbReference type="NCBI Taxonomy" id="3641"/>
    <lineage>
        <taxon>Eukaryota</taxon>
        <taxon>Viridiplantae</taxon>
        <taxon>Streptophyta</taxon>
        <taxon>Embryophyta</taxon>
        <taxon>Tracheophyta</taxon>
        <taxon>Spermatophyta</taxon>
        <taxon>Magnoliopsida</taxon>
        <taxon>eudicotyledons</taxon>
        <taxon>Gunneridae</taxon>
        <taxon>Pentapetalae</taxon>
        <taxon>rosids</taxon>
        <taxon>malvids</taxon>
        <taxon>Malvales</taxon>
        <taxon>Malvaceae</taxon>
        <taxon>Byttnerioideae</taxon>
        <taxon>Theobroma</taxon>
    </lineage>
</organism>
<sequence>MTAACKSTQQLFYQHPSMTLRSPIPEIPHAVYYLTYKGNPSFHHDWSTIISHILAVKSSSLSTLSFAQEPALPLAFQDQFVICTTLTSSLTSTICLYFFLHY</sequence>
<dbReference type="InParanoid" id="A0A061E9G9"/>
<reference evidence="1 2" key="1">
    <citation type="journal article" date="2013" name="Genome Biol.">
        <title>The genome sequence of the most widely cultivated cacao type and its use to identify candidate genes regulating pod color.</title>
        <authorList>
            <person name="Motamayor J.C."/>
            <person name="Mockaitis K."/>
            <person name="Schmutz J."/>
            <person name="Haiminen N."/>
            <person name="Iii D.L."/>
            <person name="Cornejo O."/>
            <person name="Findley S.D."/>
            <person name="Zheng P."/>
            <person name="Utro F."/>
            <person name="Royaert S."/>
            <person name="Saski C."/>
            <person name="Jenkins J."/>
            <person name="Podicheti R."/>
            <person name="Zhao M."/>
            <person name="Scheffler B.E."/>
            <person name="Stack J.C."/>
            <person name="Feltus F.A."/>
            <person name="Mustiga G.M."/>
            <person name="Amores F."/>
            <person name="Phillips W."/>
            <person name="Marelli J.P."/>
            <person name="May G.D."/>
            <person name="Shapiro H."/>
            <person name="Ma J."/>
            <person name="Bustamante C.D."/>
            <person name="Schnell R.J."/>
            <person name="Main D."/>
            <person name="Gilbert D."/>
            <person name="Parida L."/>
            <person name="Kuhn D.N."/>
        </authorList>
    </citation>
    <scope>NUCLEOTIDE SEQUENCE [LARGE SCALE GENOMIC DNA]</scope>
    <source>
        <strain evidence="2">cv. Matina 1-6</strain>
    </source>
</reference>
<dbReference type="Proteomes" id="UP000026915">
    <property type="component" value="Chromosome 2"/>
</dbReference>
<evidence type="ECO:0000313" key="1">
    <source>
        <dbReference type="EMBL" id="EOY01022.1"/>
    </source>
</evidence>
<dbReference type="Gramene" id="EOY01022">
    <property type="protein sequence ID" value="EOY01022"/>
    <property type="gene ID" value="TCM_010949"/>
</dbReference>
<dbReference type="AlphaFoldDB" id="A0A061E9G9"/>
<proteinExistence type="predicted"/>
<gene>
    <name evidence="1" type="ORF">TCM_010949</name>
</gene>
<protein>
    <submittedName>
        <fullName evidence="1">Uncharacterized protein</fullName>
    </submittedName>
</protein>